<dbReference type="Pfam" id="PF00012">
    <property type="entry name" value="HSP70"/>
    <property type="match status" value="1"/>
</dbReference>
<dbReference type="Gene3D" id="3.30.420.40">
    <property type="match status" value="2"/>
</dbReference>
<keyword evidence="1" id="KW-0547">Nucleotide-binding</keyword>
<dbReference type="PRINTS" id="PR00301">
    <property type="entry name" value="HEATSHOCK70"/>
</dbReference>
<dbReference type="RefSeq" id="WP_220248304.1">
    <property type="nucleotide sequence ID" value="NZ_JAICCF010000001.1"/>
</dbReference>
<accession>A0ABS7G6Q2</accession>
<dbReference type="Gene3D" id="3.90.640.10">
    <property type="entry name" value="Actin, Chain A, domain 4"/>
    <property type="match status" value="1"/>
</dbReference>
<gene>
    <name evidence="3" type="ORF">K1Y79_01875</name>
</gene>
<sequence>MPTDPILSVDFGTSYSLCGVIGQKGNVELVPTAGGKILLHSCISFFQNGSYVVGNPQLAQVTNEGILSFSNIKRYLISETHFDIFGKRYSAAQLATLIICSLKTSAEEYFGCAFKNAVVAKPTNFNLRQAKMLTEVFTQAGLNVCRMLDEGTAPCYLYPKAFTQQAALSSYVRFLVVDLGGGTLDLSVQDFEDGVYQTKAVLGNNRLGGIDYDLAVLALAERKMKERYPILANQNFEALLFEAERVKKALSDMQHVSFLIKDYDLNDGNLTDFTVEISRNEFRECTSALNERVSVYLLDVMRMATANEIPTQNDYNINAVMLTGQGAKIFTVRELINNMYPDIPVIDQFMENAVCLGNGSQAGVLQGIVKNELLLSVHNSIFMIKAINKGFRDKDTIRLVISMASTPALNTQFCNLINPNTTIPLKQHFNFQIEVSDPEQKELILPIYEADFQSGGIELLQELRASVNGGTNNMRLTLEIDANHQVSFYFRNIG</sequence>
<evidence type="ECO:0000313" key="3">
    <source>
        <dbReference type="EMBL" id="MBW8683071.1"/>
    </source>
</evidence>
<keyword evidence="2" id="KW-0067">ATP-binding</keyword>
<protein>
    <submittedName>
        <fullName evidence="3">Hsp70 family protein</fullName>
    </submittedName>
</protein>
<dbReference type="InterPro" id="IPR043129">
    <property type="entry name" value="ATPase_NBD"/>
</dbReference>
<evidence type="ECO:0000313" key="4">
    <source>
        <dbReference type="Proteomes" id="UP000812961"/>
    </source>
</evidence>
<dbReference type="Proteomes" id="UP000812961">
    <property type="component" value="Unassembled WGS sequence"/>
</dbReference>
<name>A0ABS7G6Q2_9BACT</name>
<organism evidence="3 4">
    <name type="scientific">Chitinophaga rhizophila</name>
    <dbReference type="NCBI Taxonomy" id="2866212"/>
    <lineage>
        <taxon>Bacteria</taxon>
        <taxon>Pseudomonadati</taxon>
        <taxon>Bacteroidota</taxon>
        <taxon>Chitinophagia</taxon>
        <taxon>Chitinophagales</taxon>
        <taxon>Chitinophagaceae</taxon>
        <taxon>Chitinophaga</taxon>
    </lineage>
</organism>
<dbReference type="EMBL" id="JAICCF010000001">
    <property type="protein sequence ID" value="MBW8683071.1"/>
    <property type="molecule type" value="Genomic_DNA"/>
</dbReference>
<dbReference type="InterPro" id="IPR013126">
    <property type="entry name" value="Hsp_70_fam"/>
</dbReference>
<reference evidence="3 4" key="1">
    <citation type="submission" date="2021-08" db="EMBL/GenBank/DDBJ databases">
        <title>The genome sequence of Chitinophaga sp. B61.</title>
        <authorList>
            <person name="Zhang X."/>
        </authorList>
    </citation>
    <scope>NUCLEOTIDE SEQUENCE [LARGE SCALE GENOMIC DNA]</scope>
    <source>
        <strain evidence="3 4">B61</strain>
    </source>
</reference>
<evidence type="ECO:0000256" key="1">
    <source>
        <dbReference type="ARBA" id="ARBA00022741"/>
    </source>
</evidence>
<keyword evidence="4" id="KW-1185">Reference proteome</keyword>
<dbReference type="SUPFAM" id="SSF53067">
    <property type="entry name" value="Actin-like ATPase domain"/>
    <property type="match status" value="2"/>
</dbReference>
<comment type="caution">
    <text evidence="3">The sequence shown here is derived from an EMBL/GenBank/DDBJ whole genome shotgun (WGS) entry which is preliminary data.</text>
</comment>
<dbReference type="PANTHER" id="PTHR19375">
    <property type="entry name" value="HEAT SHOCK PROTEIN 70KDA"/>
    <property type="match status" value="1"/>
</dbReference>
<evidence type="ECO:0000256" key="2">
    <source>
        <dbReference type="ARBA" id="ARBA00022840"/>
    </source>
</evidence>
<proteinExistence type="predicted"/>